<feature type="transmembrane region" description="Helical" evidence="6">
    <location>
        <begin position="103"/>
        <end position="121"/>
    </location>
</feature>
<feature type="transmembrane region" description="Helical" evidence="6">
    <location>
        <begin position="237"/>
        <end position="257"/>
    </location>
</feature>
<keyword evidence="2" id="KW-1003">Cell membrane</keyword>
<dbReference type="Pfam" id="PF03553">
    <property type="entry name" value="Na_H_antiporter"/>
    <property type="match status" value="2"/>
</dbReference>
<keyword evidence="10" id="KW-1185">Reference proteome</keyword>
<feature type="transmembrane region" description="Helical" evidence="6">
    <location>
        <begin position="301"/>
        <end position="319"/>
    </location>
</feature>
<evidence type="ECO:0000259" key="8">
    <source>
        <dbReference type="Pfam" id="PF03553"/>
    </source>
</evidence>
<dbReference type="RefSeq" id="WP_268063021.1">
    <property type="nucleotide sequence ID" value="NZ_JAPQFJ010000035.1"/>
</dbReference>
<feature type="transmembrane region" description="Helical" evidence="6">
    <location>
        <begin position="186"/>
        <end position="207"/>
    </location>
</feature>
<feature type="chain" id="PRO_5046940677" evidence="7">
    <location>
        <begin position="25"/>
        <end position="582"/>
    </location>
</feature>
<dbReference type="PANTHER" id="PTHR43478">
    <property type="entry name" value="NA+/H+ ANTIPORTER-RELATED"/>
    <property type="match status" value="1"/>
</dbReference>
<name>A0ABT4DE42_9CLOT</name>
<feature type="transmembrane region" description="Helical" evidence="6">
    <location>
        <begin position="523"/>
        <end position="541"/>
    </location>
</feature>
<dbReference type="InterPro" id="IPR018461">
    <property type="entry name" value="Na/H_Antiport_NhaC-like_C"/>
</dbReference>
<evidence type="ECO:0000256" key="4">
    <source>
        <dbReference type="ARBA" id="ARBA00022989"/>
    </source>
</evidence>
<gene>
    <name evidence="9" type="ORF">OW729_18480</name>
</gene>
<organism evidence="9 10">
    <name type="scientific">Clostridium brassicae</name>
    <dbReference type="NCBI Taxonomy" id="2999072"/>
    <lineage>
        <taxon>Bacteria</taxon>
        <taxon>Bacillati</taxon>
        <taxon>Bacillota</taxon>
        <taxon>Clostridia</taxon>
        <taxon>Eubacteriales</taxon>
        <taxon>Clostridiaceae</taxon>
        <taxon>Clostridium</taxon>
    </lineage>
</organism>
<sequence>MRNKKLFIITLVAFMALFATTALAVDPKVAEANASKFTFWTLLPPLISIVLAFITKNVVLSLFIGVFSGTFLISLNDHSVLAALFHGFLNVVNQILGSLSDPWNAGIILQCLTIGGLIALITKMGGAKAVAEALSKKAKTPVSAQLITWFLGICVFFDDYANSLIVGPIMRPISDKMKISREKLSFIIDATAAPIAGIAVISTWVGYELSLIKDGYESIGQHVSAYNLFVQTIPYRFYNILILIFIVFSALFLREFGPMLKAERRARTTGKLLADGAQPMASDNGEEMEPKEGIQLRVRNALIPILVLIIGAFLGFYYSGYNAIMADTKANAEIVAMFNQSPVSFRVIQEFFGASDASVVLFQAALLASIVAIIMGMSQKIFTLGEAVDTWVNGMKSLIITGVILLLAWSLSSVIKELGTAKFLVSILSGNIPPFILPSIIFALAAIISFATGTSYGTMGILMPLTIPLAFALNPSHSYMICAVSSVLTGAIFGDHCSPISDTTILSSMGSACDHIDHVKTQLYYALVVAAVAIFGGYIPIGLGMPIYIVLPIDIVLIGLIVRFVGKPIECDEAVLTEERIS</sequence>
<evidence type="ECO:0000256" key="7">
    <source>
        <dbReference type="SAM" id="SignalP"/>
    </source>
</evidence>
<keyword evidence="5 6" id="KW-0472">Membrane</keyword>
<evidence type="ECO:0000256" key="2">
    <source>
        <dbReference type="ARBA" id="ARBA00022475"/>
    </source>
</evidence>
<feature type="transmembrane region" description="Helical" evidence="6">
    <location>
        <begin position="547"/>
        <end position="566"/>
    </location>
</feature>
<protein>
    <submittedName>
        <fullName evidence="9">Na+/H+ antiporter NhaC family protein</fullName>
    </submittedName>
</protein>
<feature type="transmembrane region" description="Helical" evidence="6">
    <location>
        <begin position="359"/>
        <end position="377"/>
    </location>
</feature>
<accession>A0ABT4DE42</accession>
<evidence type="ECO:0000313" key="10">
    <source>
        <dbReference type="Proteomes" id="UP001144612"/>
    </source>
</evidence>
<feature type="domain" description="Na+/H+ antiporter NhaC-like C-terminal" evidence="8">
    <location>
        <begin position="201"/>
        <end position="534"/>
    </location>
</feature>
<keyword evidence="7" id="KW-0732">Signal</keyword>
<feature type="domain" description="Na+/H+ antiporter NhaC-like C-terminal" evidence="8">
    <location>
        <begin position="7"/>
        <end position="196"/>
    </location>
</feature>
<reference evidence="9" key="1">
    <citation type="submission" date="2022-12" db="EMBL/GenBank/DDBJ databases">
        <title>Clostridium sp. nov., isolated from industrial wastewater.</title>
        <authorList>
            <person name="Jiayan W."/>
        </authorList>
    </citation>
    <scope>NUCLEOTIDE SEQUENCE</scope>
    <source>
        <strain evidence="9">ZC22-4</strain>
    </source>
</reference>
<evidence type="ECO:0000313" key="9">
    <source>
        <dbReference type="EMBL" id="MCY6960584.1"/>
    </source>
</evidence>
<comment type="subcellular location">
    <subcellularLocation>
        <location evidence="1">Cell membrane</location>
        <topology evidence="1">Multi-pass membrane protein</topology>
    </subcellularLocation>
</comment>
<keyword evidence="3 6" id="KW-0812">Transmembrane</keyword>
<proteinExistence type="predicted"/>
<evidence type="ECO:0000256" key="5">
    <source>
        <dbReference type="ARBA" id="ARBA00023136"/>
    </source>
</evidence>
<dbReference type="PANTHER" id="PTHR43478:SF1">
    <property type="entry name" value="NA+_H+ ANTIPORTER NHAC-LIKE C-TERMINAL DOMAIN-CONTAINING PROTEIN"/>
    <property type="match status" value="1"/>
</dbReference>
<evidence type="ECO:0000256" key="6">
    <source>
        <dbReference type="SAM" id="Phobius"/>
    </source>
</evidence>
<dbReference type="EMBL" id="JAPQFJ010000035">
    <property type="protein sequence ID" value="MCY6960584.1"/>
    <property type="molecule type" value="Genomic_DNA"/>
</dbReference>
<feature type="transmembrane region" description="Helical" evidence="6">
    <location>
        <begin position="48"/>
        <end position="73"/>
    </location>
</feature>
<evidence type="ECO:0000256" key="3">
    <source>
        <dbReference type="ARBA" id="ARBA00022692"/>
    </source>
</evidence>
<feature type="transmembrane region" description="Helical" evidence="6">
    <location>
        <begin position="398"/>
        <end position="415"/>
    </location>
</feature>
<dbReference type="Proteomes" id="UP001144612">
    <property type="component" value="Unassembled WGS sequence"/>
</dbReference>
<keyword evidence="4 6" id="KW-1133">Transmembrane helix</keyword>
<comment type="caution">
    <text evidence="9">The sequence shown here is derived from an EMBL/GenBank/DDBJ whole genome shotgun (WGS) entry which is preliminary data.</text>
</comment>
<feature type="transmembrane region" description="Helical" evidence="6">
    <location>
        <begin position="435"/>
        <end position="456"/>
    </location>
</feature>
<feature type="signal peptide" evidence="7">
    <location>
        <begin position="1"/>
        <end position="24"/>
    </location>
</feature>
<evidence type="ECO:0000256" key="1">
    <source>
        <dbReference type="ARBA" id="ARBA00004651"/>
    </source>
</evidence>